<proteinExistence type="predicted"/>
<organism evidence="1 2">
    <name type="scientific">Nibea albiflora</name>
    <name type="common">Yellow drum</name>
    <name type="synonym">Corvina albiflora</name>
    <dbReference type="NCBI Taxonomy" id="240163"/>
    <lineage>
        <taxon>Eukaryota</taxon>
        <taxon>Metazoa</taxon>
        <taxon>Chordata</taxon>
        <taxon>Craniata</taxon>
        <taxon>Vertebrata</taxon>
        <taxon>Euteleostomi</taxon>
        <taxon>Actinopterygii</taxon>
        <taxon>Neopterygii</taxon>
        <taxon>Teleostei</taxon>
        <taxon>Neoteleostei</taxon>
        <taxon>Acanthomorphata</taxon>
        <taxon>Eupercaria</taxon>
        <taxon>Sciaenidae</taxon>
        <taxon>Nibea</taxon>
    </lineage>
</organism>
<protein>
    <submittedName>
        <fullName evidence="1">Uncharacterized protein</fullName>
    </submittedName>
</protein>
<name>A0ACB7EHE7_NIBAL</name>
<keyword evidence="2" id="KW-1185">Reference proteome</keyword>
<dbReference type="EMBL" id="CM024797">
    <property type="protein sequence ID" value="KAG8000261.1"/>
    <property type="molecule type" value="Genomic_DNA"/>
</dbReference>
<sequence>MSGYVANPQRLDSTGHGGDVFQVRQGRIVMGVLDNVCDPTRSGALLRGEYMTVLFLMDTMTDRINQHKAD</sequence>
<evidence type="ECO:0000313" key="1">
    <source>
        <dbReference type="EMBL" id="KAG8000261.1"/>
    </source>
</evidence>
<evidence type="ECO:0000313" key="2">
    <source>
        <dbReference type="Proteomes" id="UP000805704"/>
    </source>
</evidence>
<dbReference type="Proteomes" id="UP000805704">
    <property type="component" value="Chromosome 9"/>
</dbReference>
<reference evidence="1" key="1">
    <citation type="submission" date="2020-04" db="EMBL/GenBank/DDBJ databases">
        <title>A chromosome-scale assembly and high-density genetic map of the yellow drum (Nibea albiflora) genome.</title>
        <authorList>
            <person name="Xu D."/>
            <person name="Zhang W."/>
            <person name="Chen R."/>
            <person name="Tan P."/>
            <person name="Wang L."/>
            <person name="Song H."/>
            <person name="Tian L."/>
            <person name="Zhu Q."/>
            <person name="Wang B."/>
        </authorList>
    </citation>
    <scope>NUCLEOTIDE SEQUENCE</scope>
    <source>
        <strain evidence="1">ZJHYS-2018</strain>
    </source>
</reference>
<gene>
    <name evidence="1" type="ORF">GBF38_002478</name>
</gene>
<comment type="caution">
    <text evidence="1">The sequence shown here is derived from an EMBL/GenBank/DDBJ whole genome shotgun (WGS) entry which is preliminary data.</text>
</comment>
<accession>A0ACB7EHE7</accession>